<dbReference type="AlphaFoldDB" id="A0AAN8S328"/>
<gene>
    <name evidence="1" type="ORF">TWF506_005360</name>
</gene>
<reference evidence="1 2" key="1">
    <citation type="submission" date="2019-10" db="EMBL/GenBank/DDBJ databases">
        <authorList>
            <person name="Palmer J.M."/>
        </authorList>
    </citation>
    <scope>NUCLEOTIDE SEQUENCE [LARGE SCALE GENOMIC DNA]</scope>
    <source>
        <strain evidence="1 2">TWF506</strain>
    </source>
</reference>
<sequence length="292" mass="32709">MRSGLGIKRLGQWLTVVTYITAPLVRAQIVTIPFQSFKEGLKYSNSSTIDPLRTGISNLEKLTTKIYPIELRAGTDSPTNVRKTVTTKLFGLERGVDLAFEGLANLEDLEDTQIDLDALENVLERIREKFIGFSSVTIPVPNGFYTIPDQYKSQLVDIWSFINSLSDQLAANGALDNPEASAGRLVSFLFSAPLPDSGSITLDFDAFEIRVRTINRAIKVLTDIIEEAPQADMENFVKMIGALDSTDSLYLETVLVSGYEEVMIMLKTYRDAVYTIWWKADDLYSELRGLWL</sequence>
<keyword evidence="2" id="KW-1185">Reference proteome</keyword>
<organism evidence="1 2">
    <name type="scientific">Arthrobotrys conoides</name>
    <dbReference type="NCBI Taxonomy" id="74498"/>
    <lineage>
        <taxon>Eukaryota</taxon>
        <taxon>Fungi</taxon>
        <taxon>Dikarya</taxon>
        <taxon>Ascomycota</taxon>
        <taxon>Pezizomycotina</taxon>
        <taxon>Orbiliomycetes</taxon>
        <taxon>Orbiliales</taxon>
        <taxon>Orbiliaceae</taxon>
        <taxon>Arthrobotrys</taxon>
    </lineage>
</organism>
<comment type="caution">
    <text evidence="1">The sequence shown here is derived from an EMBL/GenBank/DDBJ whole genome shotgun (WGS) entry which is preliminary data.</text>
</comment>
<proteinExistence type="predicted"/>
<accession>A0AAN8S328</accession>
<dbReference type="Proteomes" id="UP001307849">
    <property type="component" value="Unassembled WGS sequence"/>
</dbReference>
<evidence type="ECO:0000313" key="1">
    <source>
        <dbReference type="EMBL" id="KAK6518201.1"/>
    </source>
</evidence>
<evidence type="ECO:0000313" key="2">
    <source>
        <dbReference type="Proteomes" id="UP001307849"/>
    </source>
</evidence>
<dbReference type="EMBL" id="JAVHJM010000002">
    <property type="protein sequence ID" value="KAK6518201.1"/>
    <property type="molecule type" value="Genomic_DNA"/>
</dbReference>
<name>A0AAN8S328_9PEZI</name>
<protein>
    <submittedName>
        <fullName evidence="1">Uncharacterized protein</fullName>
    </submittedName>
</protein>